<evidence type="ECO:0000256" key="2">
    <source>
        <dbReference type="ARBA" id="ARBA00022692"/>
    </source>
</evidence>
<feature type="transmembrane region" description="Helical" evidence="6">
    <location>
        <begin position="158"/>
        <end position="185"/>
    </location>
</feature>
<dbReference type="GO" id="GO:0005886">
    <property type="term" value="C:plasma membrane"/>
    <property type="evidence" value="ECO:0007669"/>
    <property type="project" value="TreeGrafter"/>
</dbReference>
<dbReference type="InterPro" id="IPR013121">
    <property type="entry name" value="Fe_red_NAD-bd_6"/>
</dbReference>
<feature type="transmembrane region" description="Helical" evidence="6">
    <location>
        <begin position="254"/>
        <end position="277"/>
    </location>
</feature>
<dbReference type="PANTHER" id="PTHR11972:SF41">
    <property type="entry name" value="FERRIC REDUCTION OXIDASE 2"/>
    <property type="match status" value="1"/>
</dbReference>
<evidence type="ECO:0000256" key="4">
    <source>
        <dbReference type="ARBA" id="ARBA00023002"/>
    </source>
</evidence>
<feature type="domain" description="FAD-binding FR-type" evidence="7">
    <location>
        <begin position="366"/>
        <end position="471"/>
    </location>
</feature>
<evidence type="ECO:0000313" key="8">
    <source>
        <dbReference type="EMBL" id="KAG6522481.1"/>
    </source>
</evidence>
<dbReference type="Pfam" id="PF01794">
    <property type="entry name" value="Ferric_reduct"/>
    <property type="match status" value="1"/>
</dbReference>
<feature type="transmembrane region" description="Helical" evidence="6">
    <location>
        <begin position="633"/>
        <end position="651"/>
    </location>
</feature>
<dbReference type="InterPro" id="IPR017927">
    <property type="entry name" value="FAD-bd_FR_type"/>
</dbReference>
<dbReference type="SFLD" id="SFLDG01168">
    <property type="entry name" value="Ferric_reductase_subgroup_(FRE"/>
    <property type="match status" value="1"/>
</dbReference>
<feature type="transmembrane region" description="Helical" evidence="6">
    <location>
        <begin position="217"/>
        <end position="242"/>
    </location>
</feature>
<dbReference type="InterPro" id="IPR039261">
    <property type="entry name" value="FNR_nucleotide-bd"/>
</dbReference>
<keyword evidence="5 6" id="KW-0472">Membrane</keyword>
<dbReference type="InterPro" id="IPR013112">
    <property type="entry name" value="FAD-bd_8"/>
</dbReference>
<comment type="caution">
    <text evidence="8">The sequence shown here is derived from an EMBL/GenBank/DDBJ whole genome shotgun (WGS) entry which is preliminary data.</text>
</comment>
<evidence type="ECO:0000256" key="1">
    <source>
        <dbReference type="ARBA" id="ARBA00004141"/>
    </source>
</evidence>
<dbReference type="Gene3D" id="3.40.50.80">
    <property type="entry name" value="Nucleotide-binding domain of ferredoxin-NADP reductase (FNR) module"/>
    <property type="match status" value="1"/>
</dbReference>
<dbReference type="AlphaFoldDB" id="A0A8J5LJD3"/>
<feature type="transmembrane region" description="Helical" evidence="6">
    <location>
        <begin position="71"/>
        <end position="90"/>
    </location>
</feature>
<protein>
    <recommendedName>
        <fullName evidence="7">FAD-binding FR-type domain-containing protein</fullName>
    </recommendedName>
</protein>
<keyword evidence="2 6" id="KW-0812">Transmembrane</keyword>
<comment type="subcellular location">
    <subcellularLocation>
        <location evidence="1">Membrane</location>
        <topology evidence="1">Multi-pass membrane protein</topology>
    </subcellularLocation>
</comment>
<keyword evidence="3 6" id="KW-1133">Transmembrane helix</keyword>
<dbReference type="Proteomes" id="UP000734854">
    <property type="component" value="Unassembled WGS sequence"/>
</dbReference>
<feature type="transmembrane region" description="Helical" evidence="6">
    <location>
        <begin position="343"/>
        <end position="362"/>
    </location>
</feature>
<dbReference type="EMBL" id="JACMSC010000005">
    <property type="protein sequence ID" value="KAG6522481.1"/>
    <property type="molecule type" value="Genomic_DNA"/>
</dbReference>
<feature type="transmembrane region" description="Helical" evidence="6">
    <location>
        <begin position="588"/>
        <end position="613"/>
    </location>
</feature>
<evidence type="ECO:0000256" key="5">
    <source>
        <dbReference type="ARBA" id="ARBA00023136"/>
    </source>
</evidence>
<name>A0A8J5LJD3_ZINOF</name>
<dbReference type="PANTHER" id="PTHR11972">
    <property type="entry name" value="NADPH OXIDASE"/>
    <property type="match status" value="1"/>
</dbReference>
<dbReference type="InterPro" id="IPR013130">
    <property type="entry name" value="Fe3_Rdtase_TM_dom"/>
</dbReference>
<dbReference type="CDD" id="cd06186">
    <property type="entry name" value="NOX_Duox_like_FAD_NADP"/>
    <property type="match status" value="1"/>
</dbReference>
<evidence type="ECO:0000259" key="7">
    <source>
        <dbReference type="PROSITE" id="PS51384"/>
    </source>
</evidence>
<evidence type="ECO:0000313" key="9">
    <source>
        <dbReference type="Proteomes" id="UP000734854"/>
    </source>
</evidence>
<accession>A0A8J5LJD3</accession>
<dbReference type="GO" id="GO:0000293">
    <property type="term" value="F:ferric-chelate reductase activity"/>
    <property type="evidence" value="ECO:0007669"/>
    <property type="project" value="TreeGrafter"/>
</dbReference>
<keyword evidence="4" id="KW-0560">Oxidoreductase</keyword>
<evidence type="ECO:0000256" key="3">
    <source>
        <dbReference type="ARBA" id="ARBA00022989"/>
    </source>
</evidence>
<dbReference type="SFLD" id="SFLDS00052">
    <property type="entry name" value="Ferric_Reductase_Domain"/>
    <property type="match status" value="1"/>
</dbReference>
<dbReference type="PROSITE" id="PS51384">
    <property type="entry name" value="FAD_FR"/>
    <property type="match status" value="1"/>
</dbReference>
<keyword evidence="9" id="KW-1185">Reference proteome</keyword>
<dbReference type="Pfam" id="PF08022">
    <property type="entry name" value="FAD_binding_8"/>
    <property type="match status" value="1"/>
</dbReference>
<evidence type="ECO:0000256" key="6">
    <source>
        <dbReference type="SAM" id="Phobius"/>
    </source>
</evidence>
<organism evidence="8 9">
    <name type="scientific">Zingiber officinale</name>
    <name type="common">Ginger</name>
    <name type="synonym">Amomum zingiber</name>
    <dbReference type="NCBI Taxonomy" id="94328"/>
    <lineage>
        <taxon>Eukaryota</taxon>
        <taxon>Viridiplantae</taxon>
        <taxon>Streptophyta</taxon>
        <taxon>Embryophyta</taxon>
        <taxon>Tracheophyta</taxon>
        <taxon>Spermatophyta</taxon>
        <taxon>Magnoliopsida</taxon>
        <taxon>Liliopsida</taxon>
        <taxon>Zingiberales</taxon>
        <taxon>Zingiberaceae</taxon>
        <taxon>Zingiber</taxon>
    </lineage>
</organism>
<dbReference type="SUPFAM" id="SSF52343">
    <property type="entry name" value="Ferredoxin reductase-like, C-terminal NADP-linked domain"/>
    <property type="match status" value="1"/>
</dbReference>
<feature type="transmembrane region" description="Helical" evidence="6">
    <location>
        <begin position="292"/>
        <end position="312"/>
    </location>
</feature>
<feature type="transmembrane region" description="Helical" evidence="6">
    <location>
        <begin position="116"/>
        <end position="137"/>
    </location>
</feature>
<reference evidence="8 9" key="1">
    <citation type="submission" date="2020-08" db="EMBL/GenBank/DDBJ databases">
        <title>Plant Genome Project.</title>
        <authorList>
            <person name="Zhang R.-G."/>
        </authorList>
    </citation>
    <scope>NUCLEOTIDE SEQUENCE [LARGE SCALE GENOMIC DNA]</scope>
    <source>
        <tissue evidence="8">Rhizome</tissue>
    </source>
</reference>
<gene>
    <name evidence="8" type="ORF">ZIOFF_019621</name>
</gene>
<proteinExistence type="predicted"/>
<dbReference type="InterPro" id="IPR050369">
    <property type="entry name" value="RBOH/FRE"/>
</dbReference>
<sequence>MPGTSPFELDLRIHKQPAIGCHIALVMLLSPRQLTSPSTAVWWLYIADINPSKFDNQVEELKMALIKAMQLLATAVFLGWLVIWIMMPTATYTKNWSPKLRAQTNSTYFGRQGTSILIYTFPILFIAVIGCIYLHLVKRIDNCRRSISDTVAWKRPVLVNWPLGIVSGVELTFCLMFLVLLIWFYSKYLTTNFSKLQPSDDREELWKARLDAAAHRLALVGDLCCAFLFFPVTRGSSILLLLGLTSESSIRYHVWLGHITLAVFSTHGVCYVIYWAVTNQMDEMLKWANADVANVAGEIALLAGVIMWATTVPQIRRKIFELFFYTHQLYMVFLFFYLMHVGISHFCFILPGVYLFMVDRYLRFLQSRNRARLVSARLLPSEAIELNFAKSPKLTYEPLSTVFINVPSVSSLQWHPFTVTSSSNLEPERLSVIIKKEGTWTQNLHRTLAKPLVHDCLHVKVEGPYGPLSKNFLRYDSLILVSGGSGITPFVSIIRELVHQRTTLNRPTPVVLLICAFKTSADLTMLDLLLPISGNVSFSRLDLQIEAYVTREISKSPSDDAQNIIRTISFKPLQSDTPLAPLLGPNGWLWLAAIVASSFVAFLLLIAILQRFYIYPIDQNTNEIYSYAAKSSLNLLFMCICIMATASMAVVRNKKGNSKEAKQIQNVDMPTPVISPSSWFYNADRELESLSQESLVKATKVHFGGRPPLKKMLLEYDGSNVGVMTSGPHGMRHEVAAICSSGLADNLHFESISFSW</sequence>
<dbReference type="Pfam" id="PF08030">
    <property type="entry name" value="NAD_binding_6"/>
    <property type="match status" value="1"/>
</dbReference>